<evidence type="ECO:0000256" key="1">
    <source>
        <dbReference type="SAM" id="SignalP"/>
    </source>
</evidence>
<dbReference type="GeneID" id="54347516"/>
<evidence type="ECO:0008006" key="4">
    <source>
        <dbReference type="Google" id="ProtNLM"/>
    </source>
</evidence>
<keyword evidence="3" id="KW-1185">Reference proteome</keyword>
<dbReference type="RefSeq" id="XP_033450236.1">
    <property type="nucleotide sequence ID" value="XM_033589867.1"/>
</dbReference>
<dbReference type="Proteomes" id="UP000800082">
    <property type="component" value="Unassembled WGS sequence"/>
</dbReference>
<accession>A0A6A5RS75</accession>
<dbReference type="EMBL" id="ML978964">
    <property type="protein sequence ID" value="KAF1929988.1"/>
    <property type="molecule type" value="Genomic_DNA"/>
</dbReference>
<feature type="signal peptide" evidence="1">
    <location>
        <begin position="1"/>
        <end position="31"/>
    </location>
</feature>
<keyword evidence="1" id="KW-0732">Signal</keyword>
<reference evidence="2" key="1">
    <citation type="journal article" date="2020" name="Stud. Mycol.">
        <title>101 Dothideomycetes genomes: a test case for predicting lifestyles and emergence of pathogens.</title>
        <authorList>
            <person name="Haridas S."/>
            <person name="Albert R."/>
            <person name="Binder M."/>
            <person name="Bloem J."/>
            <person name="Labutti K."/>
            <person name="Salamov A."/>
            <person name="Andreopoulos B."/>
            <person name="Baker S."/>
            <person name="Barry K."/>
            <person name="Bills G."/>
            <person name="Bluhm B."/>
            <person name="Cannon C."/>
            <person name="Castanera R."/>
            <person name="Culley D."/>
            <person name="Daum C."/>
            <person name="Ezra D."/>
            <person name="Gonzalez J."/>
            <person name="Henrissat B."/>
            <person name="Kuo A."/>
            <person name="Liang C."/>
            <person name="Lipzen A."/>
            <person name="Lutzoni F."/>
            <person name="Magnuson J."/>
            <person name="Mondo S."/>
            <person name="Nolan M."/>
            <person name="Ohm R."/>
            <person name="Pangilinan J."/>
            <person name="Park H.-J."/>
            <person name="Ramirez L."/>
            <person name="Alfaro M."/>
            <person name="Sun H."/>
            <person name="Tritt A."/>
            <person name="Yoshinaga Y."/>
            <person name="Zwiers L.-H."/>
            <person name="Turgeon B."/>
            <person name="Goodwin S."/>
            <person name="Spatafora J."/>
            <person name="Crous P."/>
            <person name="Grigoriev I."/>
        </authorList>
    </citation>
    <scope>NUCLEOTIDE SEQUENCE</scope>
    <source>
        <strain evidence="2">CBS 183.55</strain>
    </source>
</reference>
<name>A0A6A5RS75_9PLEO</name>
<evidence type="ECO:0000313" key="2">
    <source>
        <dbReference type="EMBL" id="KAF1929988.1"/>
    </source>
</evidence>
<protein>
    <recommendedName>
        <fullName evidence="4">Secreted protein</fullName>
    </recommendedName>
</protein>
<organism evidence="2 3">
    <name type="scientific">Didymella exigua CBS 183.55</name>
    <dbReference type="NCBI Taxonomy" id="1150837"/>
    <lineage>
        <taxon>Eukaryota</taxon>
        <taxon>Fungi</taxon>
        <taxon>Dikarya</taxon>
        <taxon>Ascomycota</taxon>
        <taxon>Pezizomycotina</taxon>
        <taxon>Dothideomycetes</taxon>
        <taxon>Pleosporomycetidae</taxon>
        <taxon>Pleosporales</taxon>
        <taxon>Pleosporineae</taxon>
        <taxon>Didymellaceae</taxon>
        <taxon>Didymella</taxon>
    </lineage>
</organism>
<feature type="chain" id="PRO_5025386812" description="Secreted protein" evidence="1">
    <location>
        <begin position="32"/>
        <end position="117"/>
    </location>
</feature>
<evidence type="ECO:0000313" key="3">
    <source>
        <dbReference type="Proteomes" id="UP000800082"/>
    </source>
</evidence>
<gene>
    <name evidence="2" type="ORF">M421DRAFT_382148</name>
</gene>
<sequence length="117" mass="13146">MVYAFSFTATLALHVICFLMHFSSDMHESQTREYLPPSIHKQPASRVRPLTRTCVCTCIAPLVPQHHHNGHFCITPHTHSSTLPCSSLGYHRIRKLILNFPVENTVAGQNGTIIVDL</sequence>
<dbReference type="AlphaFoldDB" id="A0A6A5RS75"/>
<proteinExistence type="predicted"/>